<dbReference type="AlphaFoldDB" id="A0A2S0HUJ8"/>
<dbReference type="InterPro" id="IPR034660">
    <property type="entry name" value="DinB/YfiT-like"/>
</dbReference>
<dbReference type="Proteomes" id="UP000238442">
    <property type="component" value="Chromosome"/>
</dbReference>
<proteinExistence type="predicted"/>
<evidence type="ECO:0000313" key="4">
    <source>
        <dbReference type="Proteomes" id="UP000238442"/>
    </source>
</evidence>
<dbReference type="Gene3D" id="1.20.120.450">
    <property type="entry name" value="dinb family like domain"/>
    <property type="match status" value="1"/>
</dbReference>
<dbReference type="OrthoDB" id="1524454at2"/>
<keyword evidence="4" id="KW-1185">Reference proteome</keyword>
<evidence type="ECO:0000259" key="2">
    <source>
        <dbReference type="Pfam" id="PF12867"/>
    </source>
</evidence>
<dbReference type="RefSeq" id="WP_105215038.1">
    <property type="nucleotide sequence ID" value="NZ_CP027062.1"/>
</dbReference>
<dbReference type="SUPFAM" id="SSF109854">
    <property type="entry name" value="DinB/YfiT-like putative metalloenzymes"/>
    <property type="match status" value="1"/>
</dbReference>
<dbReference type="InterPro" id="IPR024775">
    <property type="entry name" value="DinB-like"/>
</dbReference>
<organism evidence="3 4">
    <name type="scientific">Pukyongia salina</name>
    <dbReference type="NCBI Taxonomy" id="2094025"/>
    <lineage>
        <taxon>Bacteria</taxon>
        <taxon>Pseudomonadati</taxon>
        <taxon>Bacteroidota</taxon>
        <taxon>Flavobacteriia</taxon>
        <taxon>Flavobacteriales</taxon>
        <taxon>Flavobacteriaceae</taxon>
        <taxon>Pukyongia</taxon>
    </lineage>
</organism>
<evidence type="ECO:0000313" key="3">
    <source>
        <dbReference type="EMBL" id="AVI50305.1"/>
    </source>
</evidence>
<gene>
    <name evidence="3" type="ORF">C5O00_03635</name>
</gene>
<reference evidence="3 4" key="1">
    <citation type="submission" date="2018-02" db="EMBL/GenBank/DDBJ databases">
        <title>Genomic analysis of the strain RR4-38 isolated from a seawater recirculating aquaculture system.</title>
        <authorList>
            <person name="Kim Y.-S."/>
            <person name="Jang Y.H."/>
            <person name="Kim K.-H."/>
        </authorList>
    </citation>
    <scope>NUCLEOTIDE SEQUENCE [LARGE SCALE GENOMIC DNA]</scope>
    <source>
        <strain evidence="3 4">RR4-38</strain>
    </source>
</reference>
<accession>A0A2S0HUJ8</accession>
<dbReference type="Pfam" id="PF12867">
    <property type="entry name" value="DinB_2"/>
    <property type="match status" value="1"/>
</dbReference>
<evidence type="ECO:0000256" key="1">
    <source>
        <dbReference type="SAM" id="SignalP"/>
    </source>
</evidence>
<dbReference type="KEGG" id="aue:C5O00_03635"/>
<sequence>MKKLLLPLVCVLLLSFTISDGGLTKEERKMAVAEMTNSHDHLMIALHGLSEAQLNYKMTPDSWSIAECVEHIAISEDTFAGMLQGLLKTEADPANRDKVSVGDKDLIAMMVDRTNKVKTQEPFEPSGKYGSHEATLKAFKSARKKNIDFVNTSNADFRNRVQEFPFGTVDAFQVVLFMSAHSERHVRQIEEIKTSADFPKN</sequence>
<feature type="signal peptide" evidence="1">
    <location>
        <begin position="1"/>
        <end position="21"/>
    </location>
</feature>
<keyword evidence="1" id="KW-0732">Signal</keyword>
<protein>
    <submittedName>
        <fullName evidence="3">DinB family protein</fullName>
    </submittedName>
</protein>
<dbReference type="EMBL" id="CP027062">
    <property type="protein sequence ID" value="AVI50305.1"/>
    <property type="molecule type" value="Genomic_DNA"/>
</dbReference>
<feature type="domain" description="DinB-like" evidence="2">
    <location>
        <begin position="40"/>
        <end position="189"/>
    </location>
</feature>
<feature type="chain" id="PRO_5015757535" evidence="1">
    <location>
        <begin position="22"/>
        <end position="201"/>
    </location>
</feature>
<name>A0A2S0HUJ8_9FLAO</name>